<comment type="similarity">
    <text evidence="3 19">In the N-terminal section; belongs to the NnrE/AIBP family.</text>
</comment>
<feature type="binding site" evidence="18">
    <location>
        <position position="62"/>
    </location>
    <ligand>
        <name>K(+)</name>
        <dbReference type="ChEBI" id="CHEBI:29103"/>
    </ligand>
</feature>
<feature type="binding site" evidence="17">
    <location>
        <position position="401"/>
    </location>
    <ligand>
        <name>AMP</name>
        <dbReference type="ChEBI" id="CHEBI:456215"/>
    </ligand>
</feature>
<comment type="function">
    <text evidence="17">Catalyzes the dehydration of the S-form of NAD(P)HX at the expense of ADP, which is converted to AMP. Together with NAD(P)HX epimerase, which catalyzes the epimerization of the S- and R-forms, the enzyme allows the repair of both epimers of NAD(P)HX, a damaged form of NAD(P)H that is a result of enzymatic or heat-dependent hydration.</text>
</comment>
<evidence type="ECO:0000313" key="22">
    <source>
        <dbReference type="EMBL" id="OWK32361.1"/>
    </source>
</evidence>
<dbReference type="Pfam" id="PF01256">
    <property type="entry name" value="Carb_kinase"/>
    <property type="match status" value="1"/>
</dbReference>
<keyword evidence="11 18" id="KW-0413">Isomerase</keyword>
<dbReference type="Gene3D" id="3.40.50.10260">
    <property type="entry name" value="YjeF N-terminal domain"/>
    <property type="match status" value="1"/>
</dbReference>
<dbReference type="GO" id="GO:0110051">
    <property type="term" value="P:metabolite repair"/>
    <property type="evidence" value="ECO:0007669"/>
    <property type="project" value="TreeGrafter"/>
</dbReference>
<name>A0A245ZRJ2_9SPHN</name>
<feature type="binding site" evidence="18">
    <location>
        <begin position="122"/>
        <end position="128"/>
    </location>
    <ligand>
        <name>(6S)-NADPHX</name>
        <dbReference type="ChEBI" id="CHEBI:64076"/>
    </ligand>
</feature>
<keyword evidence="6 17" id="KW-0547">Nucleotide-binding</keyword>
<comment type="caution">
    <text evidence="18">Lacks conserved residue(s) required for the propagation of feature annotation.</text>
</comment>
<evidence type="ECO:0000256" key="17">
    <source>
        <dbReference type="HAMAP-Rule" id="MF_01965"/>
    </source>
</evidence>
<gene>
    <name evidence="22" type="primary">nnr_1</name>
    <name evidence="17" type="synonym">nnrD</name>
    <name evidence="18" type="synonym">nnrE</name>
    <name evidence="22" type="ORF">SPMU_06860</name>
</gene>
<comment type="similarity">
    <text evidence="4 19">In the C-terminal section; belongs to the NnrD/CARKD family.</text>
</comment>
<evidence type="ECO:0000256" key="3">
    <source>
        <dbReference type="ARBA" id="ARBA00006001"/>
    </source>
</evidence>
<keyword evidence="12 17" id="KW-0456">Lyase</keyword>
<evidence type="ECO:0000256" key="16">
    <source>
        <dbReference type="ARBA" id="ARBA00049209"/>
    </source>
</evidence>
<keyword evidence="10 17" id="KW-0520">NAD</keyword>
<dbReference type="PROSITE" id="PS51385">
    <property type="entry name" value="YJEF_N"/>
    <property type="match status" value="1"/>
</dbReference>
<dbReference type="InterPro" id="IPR036652">
    <property type="entry name" value="YjeF_N_dom_sf"/>
</dbReference>
<dbReference type="InterPro" id="IPR029056">
    <property type="entry name" value="Ribokinase-like"/>
</dbReference>
<proteinExistence type="inferred from homology"/>
<dbReference type="HAMAP" id="MF_01966">
    <property type="entry name" value="NADHX_epimerase"/>
    <property type="match status" value="1"/>
</dbReference>
<comment type="function">
    <text evidence="18">Catalyzes the epimerization of the S- and R-forms of NAD(P)HX, a damaged form of NAD(P)H that is a result of enzymatic or heat-dependent hydration. This is a prerequisite for the S-specific NAD(P)H-hydrate dehydratase to allow the repair of both epimers of NAD(P)HX.</text>
</comment>
<sequence>MTRIDGQPILTAAQMRAAEGEAIAAGATVEGLMARAGQAVAEQVRRLAAGAEVLIVCGPGNNGGDGYVAAAALRQKGHAVRVAALAEPNTAAAMAARNGWLGSVETMPETAAAPVMVDALFGIGLNRPLSEDVCHGVSRLIRAARLTIAVDVPSGVSTDDGADFGDLPPVSLTLALGAVKPAHVLQPSAARCGDVRLLGIGIQAESAVRVASVPKLQAPHAGAHKYSRGLVAVIAGRMPGAAALAASAAGHGGAGYVRLLGSATDRLPHAIVRQRFSADALADPRIGAVLVGPGLGRDEVANDRLEAALTCGRALVIDGDALHMLGEEPARVPTILTPHAGEFAHLFGDLGGSKIERTQGAARRSNAVVVFKGADTVIAAPDGRAAVHFRAPSWLATAGTGDVLAGIIAAQLAVGADMFTAAVNGVWLHAESARLAGSSFIADDLVAHVPAALGACL</sequence>
<feature type="binding site" evidence="18">
    <location>
        <position position="151"/>
    </location>
    <ligand>
        <name>(6S)-NADPHX</name>
        <dbReference type="ChEBI" id="CHEBI:64076"/>
    </ligand>
</feature>
<dbReference type="PROSITE" id="PS01050">
    <property type="entry name" value="YJEF_C_2"/>
    <property type="match status" value="1"/>
</dbReference>
<evidence type="ECO:0000313" key="23">
    <source>
        <dbReference type="Proteomes" id="UP000197783"/>
    </source>
</evidence>
<evidence type="ECO:0000256" key="5">
    <source>
        <dbReference type="ARBA" id="ARBA00022723"/>
    </source>
</evidence>
<evidence type="ECO:0000256" key="1">
    <source>
        <dbReference type="ARBA" id="ARBA00000013"/>
    </source>
</evidence>
<evidence type="ECO:0000256" key="8">
    <source>
        <dbReference type="ARBA" id="ARBA00022857"/>
    </source>
</evidence>
<comment type="similarity">
    <text evidence="18">Belongs to the NnrE/AIBP family.</text>
</comment>
<protein>
    <recommendedName>
        <fullName evidence="19">Bifunctional NAD(P)H-hydrate repair enzyme</fullName>
    </recommendedName>
    <alternativeName>
        <fullName evidence="19">Nicotinamide nucleotide repair protein</fullName>
    </alternativeName>
    <domain>
        <recommendedName>
            <fullName evidence="19">ADP-dependent (S)-NAD(P)H-hydrate dehydratase</fullName>
            <ecNumber evidence="19">4.2.1.136</ecNumber>
        </recommendedName>
        <alternativeName>
            <fullName evidence="19">ADP-dependent NAD(P)HX dehydratase</fullName>
        </alternativeName>
    </domain>
    <domain>
        <recommendedName>
            <fullName evidence="19">NAD(P)H-hydrate epimerase</fullName>
            <ecNumber evidence="19">5.1.99.6</ecNumber>
        </recommendedName>
    </domain>
</protein>
<evidence type="ECO:0000256" key="9">
    <source>
        <dbReference type="ARBA" id="ARBA00022958"/>
    </source>
</evidence>
<evidence type="ECO:0000256" key="11">
    <source>
        <dbReference type="ARBA" id="ARBA00023235"/>
    </source>
</evidence>
<dbReference type="AlphaFoldDB" id="A0A245ZRJ2"/>
<evidence type="ECO:0000256" key="14">
    <source>
        <dbReference type="ARBA" id="ARBA00025153"/>
    </source>
</evidence>
<dbReference type="EC" id="4.2.1.136" evidence="19"/>
<evidence type="ECO:0000256" key="10">
    <source>
        <dbReference type="ARBA" id="ARBA00023027"/>
    </source>
</evidence>
<dbReference type="GO" id="GO:0005524">
    <property type="term" value="F:ATP binding"/>
    <property type="evidence" value="ECO:0007669"/>
    <property type="project" value="UniProtKB-UniRule"/>
</dbReference>
<dbReference type="GO" id="GO:0046872">
    <property type="term" value="F:metal ion binding"/>
    <property type="evidence" value="ECO:0007669"/>
    <property type="project" value="UniProtKB-UniRule"/>
</dbReference>
<dbReference type="GO" id="GO:0052856">
    <property type="term" value="F:NAD(P)HX epimerase activity"/>
    <property type="evidence" value="ECO:0007669"/>
    <property type="project" value="UniProtKB-UniRule"/>
</dbReference>
<dbReference type="InterPro" id="IPR004443">
    <property type="entry name" value="YjeF_N_dom"/>
</dbReference>
<keyword evidence="5 18" id="KW-0479">Metal-binding</keyword>
<comment type="similarity">
    <text evidence="17">Belongs to the NnrD/CARKD family.</text>
</comment>
<feature type="binding site" evidence="17">
    <location>
        <position position="339"/>
    </location>
    <ligand>
        <name>(6S)-NADPHX</name>
        <dbReference type="ChEBI" id="CHEBI:64076"/>
    </ligand>
</feature>
<feature type="binding site" evidence="18">
    <location>
        <position position="118"/>
    </location>
    <ligand>
        <name>K(+)</name>
        <dbReference type="ChEBI" id="CHEBI:29103"/>
    </ligand>
</feature>
<evidence type="ECO:0000256" key="19">
    <source>
        <dbReference type="PIRNR" id="PIRNR017184"/>
    </source>
</evidence>
<dbReference type="EC" id="5.1.99.6" evidence="19"/>
<comment type="function">
    <text evidence="14 19">Bifunctional enzyme that catalyzes the epimerization of the S- and R-forms of NAD(P)HX and the dehydration of the S-form of NAD(P)HX at the expense of ADP, which is converted to AMP. This allows the repair of both epimers of NAD(P)HX, a damaged form of NAD(P)H that is a result of enzymatic or heat-dependent hydration.</text>
</comment>
<feature type="binding site" evidence="17">
    <location>
        <position position="402"/>
    </location>
    <ligand>
        <name>(6S)-NADPHX</name>
        <dbReference type="ChEBI" id="CHEBI:64076"/>
    </ligand>
</feature>
<evidence type="ECO:0000256" key="2">
    <source>
        <dbReference type="ARBA" id="ARBA00000909"/>
    </source>
</evidence>
<comment type="subunit">
    <text evidence="17">Homotetramer.</text>
</comment>
<feature type="binding site" evidence="17">
    <location>
        <begin position="372"/>
        <end position="376"/>
    </location>
    <ligand>
        <name>AMP</name>
        <dbReference type="ChEBI" id="CHEBI:456215"/>
    </ligand>
</feature>
<keyword evidence="23" id="KW-1185">Reference proteome</keyword>
<dbReference type="InterPro" id="IPR017953">
    <property type="entry name" value="Carbohydrate_kinase_pred_CS"/>
</dbReference>
<evidence type="ECO:0000256" key="7">
    <source>
        <dbReference type="ARBA" id="ARBA00022840"/>
    </source>
</evidence>
<organism evidence="22 23">
    <name type="scientific">Sphingomonas mucosissima</name>
    <dbReference type="NCBI Taxonomy" id="370959"/>
    <lineage>
        <taxon>Bacteria</taxon>
        <taxon>Pseudomonadati</taxon>
        <taxon>Pseudomonadota</taxon>
        <taxon>Alphaproteobacteria</taxon>
        <taxon>Sphingomonadales</taxon>
        <taxon>Sphingomonadaceae</taxon>
        <taxon>Sphingomonas</taxon>
    </lineage>
</organism>
<comment type="catalytic activity">
    <reaction evidence="15 17 19">
        <text>(6S)-NADHX + ADP = AMP + phosphate + NADH + H(+)</text>
        <dbReference type="Rhea" id="RHEA:32223"/>
        <dbReference type="ChEBI" id="CHEBI:15378"/>
        <dbReference type="ChEBI" id="CHEBI:43474"/>
        <dbReference type="ChEBI" id="CHEBI:57945"/>
        <dbReference type="ChEBI" id="CHEBI:64074"/>
        <dbReference type="ChEBI" id="CHEBI:456215"/>
        <dbReference type="ChEBI" id="CHEBI:456216"/>
        <dbReference type="EC" id="4.2.1.136"/>
    </reaction>
</comment>
<dbReference type="Gene3D" id="3.40.1190.20">
    <property type="match status" value="1"/>
</dbReference>
<dbReference type="PANTHER" id="PTHR12592:SF0">
    <property type="entry name" value="ATP-DEPENDENT (S)-NAD(P)H-HYDRATE DEHYDRATASE"/>
    <property type="match status" value="1"/>
</dbReference>
<feature type="binding site" evidence="17">
    <location>
        <position position="294"/>
    </location>
    <ligand>
        <name>(6S)-NADPHX</name>
        <dbReference type="ChEBI" id="CHEBI:64076"/>
    </ligand>
</feature>
<dbReference type="CDD" id="cd01171">
    <property type="entry name" value="YXKO-related"/>
    <property type="match status" value="1"/>
</dbReference>
<comment type="catalytic activity">
    <reaction evidence="1 18 19">
        <text>(6R)-NADHX = (6S)-NADHX</text>
        <dbReference type="Rhea" id="RHEA:32215"/>
        <dbReference type="ChEBI" id="CHEBI:64074"/>
        <dbReference type="ChEBI" id="CHEBI:64075"/>
        <dbReference type="EC" id="5.1.99.6"/>
    </reaction>
</comment>
<feature type="binding site" evidence="17">
    <location>
        <position position="241"/>
    </location>
    <ligand>
        <name>(6S)-NADPHX</name>
        <dbReference type="ChEBI" id="CHEBI:64076"/>
    </ligand>
</feature>
<keyword evidence="7 17" id="KW-0067">ATP-binding</keyword>
<dbReference type="NCBIfam" id="TIGR00197">
    <property type="entry name" value="yjeF_nterm"/>
    <property type="match status" value="1"/>
</dbReference>
<evidence type="ECO:0000256" key="18">
    <source>
        <dbReference type="HAMAP-Rule" id="MF_01966"/>
    </source>
</evidence>
<evidence type="ECO:0000259" key="21">
    <source>
        <dbReference type="PROSITE" id="PS51385"/>
    </source>
</evidence>
<evidence type="ECO:0000256" key="15">
    <source>
        <dbReference type="ARBA" id="ARBA00048238"/>
    </source>
</evidence>
<evidence type="ECO:0000256" key="12">
    <source>
        <dbReference type="ARBA" id="ARBA00023239"/>
    </source>
</evidence>
<comment type="cofactor">
    <cofactor evidence="17">
        <name>Mg(2+)</name>
        <dbReference type="ChEBI" id="CHEBI:18420"/>
    </cofactor>
</comment>
<evidence type="ECO:0000256" key="13">
    <source>
        <dbReference type="ARBA" id="ARBA00023268"/>
    </source>
</evidence>
<comment type="cofactor">
    <cofactor evidence="18 19">
        <name>K(+)</name>
        <dbReference type="ChEBI" id="CHEBI:29103"/>
    </cofactor>
    <text evidence="18 19">Binds 1 potassium ion per subunit.</text>
</comment>
<keyword evidence="8 17" id="KW-0521">NADP</keyword>
<dbReference type="PIRSF" id="PIRSF017184">
    <property type="entry name" value="Nnr"/>
    <property type="match status" value="1"/>
</dbReference>
<comment type="catalytic activity">
    <reaction evidence="16 17 19">
        <text>(6S)-NADPHX + ADP = AMP + phosphate + NADPH + H(+)</text>
        <dbReference type="Rhea" id="RHEA:32235"/>
        <dbReference type="ChEBI" id="CHEBI:15378"/>
        <dbReference type="ChEBI" id="CHEBI:43474"/>
        <dbReference type="ChEBI" id="CHEBI:57783"/>
        <dbReference type="ChEBI" id="CHEBI:64076"/>
        <dbReference type="ChEBI" id="CHEBI:456215"/>
        <dbReference type="ChEBI" id="CHEBI:456216"/>
        <dbReference type="EC" id="4.2.1.136"/>
    </reaction>
</comment>
<dbReference type="Proteomes" id="UP000197783">
    <property type="component" value="Unassembled WGS sequence"/>
</dbReference>
<dbReference type="GO" id="GO:0052855">
    <property type="term" value="F:ADP-dependent NAD(P)H-hydrate dehydratase activity"/>
    <property type="evidence" value="ECO:0007669"/>
    <property type="project" value="UniProtKB-UniRule"/>
</dbReference>
<dbReference type="RefSeq" id="WP_088331938.1">
    <property type="nucleotide sequence ID" value="NZ_NBBJ01000001.1"/>
</dbReference>
<dbReference type="OrthoDB" id="9806925at2"/>
<comment type="caution">
    <text evidence="22">The sequence shown here is derived from an EMBL/GenBank/DDBJ whole genome shotgun (WGS) entry which is preliminary data.</text>
</comment>
<dbReference type="InterPro" id="IPR000631">
    <property type="entry name" value="CARKD"/>
</dbReference>
<dbReference type="PROSITE" id="PS01049">
    <property type="entry name" value="YJEF_C_1"/>
    <property type="match status" value="1"/>
</dbReference>
<evidence type="ECO:0000256" key="4">
    <source>
        <dbReference type="ARBA" id="ARBA00009524"/>
    </source>
</evidence>
<keyword evidence="9 18" id="KW-0630">Potassium</keyword>
<dbReference type="EMBL" id="NBBJ01000001">
    <property type="protein sequence ID" value="OWK32361.1"/>
    <property type="molecule type" value="Genomic_DNA"/>
</dbReference>
<dbReference type="HAMAP" id="MF_01965">
    <property type="entry name" value="NADHX_dehydratase"/>
    <property type="match status" value="1"/>
</dbReference>
<reference evidence="22 23" key="1">
    <citation type="submission" date="2017-03" db="EMBL/GenBank/DDBJ databases">
        <title>Genome sequence of Sphingomonas mucosissima DSM 17494.</title>
        <authorList>
            <person name="Poehlein A."/>
            <person name="Wuebbeler J.H."/>
            <person name="Steinbuechel A."/>
            <person name="Daniel R."/>
        </authorList>
    </citation>
    <scope>NUCLEOTIDE SEQUENCE [LARGE SCALE GENOMIC DNA]</scope>
    <source>
        <strain evidence="22 23">DSM 17494</strain>
    </source>
</reference>
<comment type="catalytic activity">
    <reaction evidence="2 18 19">
        <text>(6R)-NADPHX = (6S)-NADPHX</text>
        <dbReference type="Rhea" id="RHEA:32227"/>
        <dbReference type="ChEBI" id="CHEBI:64076"/>
        <dbReference type="ChEBI" id="CHEBI:64077"/>
        <dbReference type="EC" id="5.1.99.6"/>
    </reaction>
</comment>
<dbReference type="PROSITE" id="PS51383">
    <property type="entry name" value="YJEF_C_3"/>
    <property type="match status" value="1"/>
</dbReference>
<feature type="binding site" evidence="18">
    <location>
        <position position="154"/>
    </location>
    <ligand>
        <name>K(+)</name>
        <dbReference type="ChEBI" id="CHEBI:29103"/>
    </ligand>
</feature>
<feature type="binding site" evidence="18">
    <location>
        <begin position="61"/>
        <end position="65"/>
    </location>
    <ligand>
        <name>(6S)-NADPHX</name>
        <dbReference type="ChEBI" id="CHEBI:64076"/>
    </ligand>
</feature>
<dbReference type="NCBIfam" id="TIGR00196">
    <property type="entry name" value="yjeF_cterm"/>
    <property type="match status" value="1"/>
</dbReference>
<keyword evidence="13" id="KW-0511">Multifunctional enzyme</keyword>
<accession>A0A245ZRJ2</accession>
<dbReference type="Pfam" id="PF03853">
    <property type="entry name" value="YjeF_N"/>
    <property type="match status" value="1"/>
</dbReference>
<evidence type="ECO:0000259" key="20">
    <source>
        <dbReference type="PROSITE" id="PS51383"/>
    </source>
</evidence>
<dbReference type="SUPFAM" id="SSF64153">
    <property type="entry name" value="YjeF N-terminal domain-like"/>
    <property type="match status" value="1"/>
</dbReference>
<feature type="domain" description="YjeF C-terminal" evidence="20">
    <location>
        <begin position="208"/>
        <end position="456"/>
    </location>
</feature>
<dbReference type="InterPro" id="IPR030677">
    <property type="entry name" value="Nnr"/>
</dbReference>
<evidence type="ECO:0000256" key="6">
    <source>
        <dbReference type="ARBA" id="ARBA00022741"/>
    </source>
</evidence>
<dbReference type="PANTHER" id="PTHR12592">
    <property type="entry name" value="ATP-DEPENDENT (S)-NAD(P)H-HYDRATE DEHYDRATASE FAMILY MEMBER"/>
    <property type="match status" value="1"/>
</dbReference>
<feature type="domain" description="YjeF N-terminal" evidence="21">
    <location>
        <begin position="15"/>
        <end position="208"/>
    </location>
</feature>
<dbReference type="GO" id="GO:0046496">
    <property type="term" value="P:nicotinamide nucleotide metabolic process"/>
    <property type="evidence" value="ECO:0007669"/>
    <property type="project" value="UniProtKB-UniRule"/>
</dbReference>
<dbReference type="SUPFAM" id="SSF53613">
    <property type="entry name" value="Ribokinase-like"/>
    <property type="match status" value="1"/>
</dbReference>